<proteinExistence type="predicted"/>
<dbReference type="Gene3D" id="3.30.1240.10">
    <property type="match status" value="1"/>
</dbReference>
<comment type="caution">
    <text evidence="1">The sequence shown here is derived from an EMBL/GenBank/DDBJ whole genome shotgun (WGS) entry which is preliminary data.</text>
</comment>
<dbReference type="EMBL" id="AMCK01000014">
    <property type="protein sequence ID" value="EKB44592.1"/>
    <property type="molecule type" value="Genomic_DNA"/>
</dbReference>
<dbReference type="Proteomes" id="UP000004738">
    <property type="component" value="Unassembled WGS sequence"/>
</dbReference>
<keyword evidence="2" id="KW-1185">Reference proteome</keyword>
<dbReference type="PANTHER" id="PTHR10000">
    <property type="entry name" value="PHOSPHOSERINE PHOSPHATASE"/>
    <property type="match status" value="1"/>
</dbReference>
<evidence type="ECO:0000313" key="2">
    <source>
        <dbReference type="Proteomes" id="UP000004738"/>
    </source>
</evidence>
<dbReference type="PATRIC" id="fig|1224748.3.peg.2657"/>
<dbReference type="NCBIfam" id="TIGR00099">
    <property type="entry name" value="Cof-subfamily"/>
    <property type="match status" value="1"/>
</dbReference>
<dbReference type="AlphaFoldDB" id="K1KXE9"/>
<dbReference type="InterPro" id="IPR036412">
    <property type="entry name" value="HAD-like_sf"/>
</dbReference>
<dbReference type="SUPFAM" id="SSF56784">
    <property type="entry name" value="HAD-like"/>
    <property type="match status" value="1"/>
</dbReference>
<dbReference type="PROSITE" id="PS01229">
    <property type="entry name" value="COF_2"/>
    <property type="match status" value="1"/>
</dbReference>
<dbReference type="EC" id="3.1.3.-" evidence="1"/>
<dbReference type="GO" id="GO:0005829">
    <property type="term" value="C:cytosol"/>
    <property type="evidence" value="ECO:0007669"/>
    <property type="project" value="TreeGrafter"/>
</dbReference>
<dbReference type="GO" id="GO:0000287">
    <property type="term" value="F:magnesium ion binding"/>
    <property type="evidence" value="ECO:0007669"/>
    <property type="project" value="TreeGrafter"/>
</dbReference>
<dbReference type="Gene3D" id="3.40.50.1000">
    <property type="entry name" value="HAD superfamily/HAD-like"/>
    <property type="match status" value="1"/>
</dbReference>
<protein>
    <submittedName>
        <fullName evidence="1">Phosphatase YidA</fullName>
        <ecNumber evidence="1">3.1.3.-</ecNumber>
    </submittedName>
</protein>
<dbReference type="InterPro" id="IPR023214">
    <property type="entry name" value="HAD_sf"/>
</dbReference>
<dbReference type="NCBIfam" id="TIGR01484">
    <property type="entry name" value="HAD-SF-IIB"/>
    <property type="match status" value="1"/>
</dbReference>
<dbReference type="InterPro" id="IPR006379">
    <property type="entry name" value="HAD-SF_hydro_IIB"/>
</dbReference>
<dbReference type="RefSeq" id="WP_008407190.1">
    <property type="nucleotide sequence ID" value="NZ_AMCK01000014.1"/>
</dbReference>
<dbReference type="SFLD" id="SFLDS00003">
    <property type="entry name" value="Haloacid_Dehalogenase"/>
    <property type="match status" value="1"/>
</dbReference>
<dbReference type="SFLD" id="SFLDG01140">
    <property type="entry name" value="C2.B:_Phosphomannomutase_and_P"/>
    <property type="match status" value="1"/>
</dbReference>
<dbReference type="Pfam" id="PF08282">
    <property type="entry name" value="Hydrolase_3"/>
    <property type="match status" value="1"/>
</dbReference>
<dbReference type="PANTHER" id="PTHR10000:SF25">
    <property type="entry name" value="PHOSPHATASE YKRA-RELATED"/>
    <property type="match status" value="1"/>
</dbReference>
<keyword evidence="1" id="KW-0378">Hydrolase</keyword>
<dbReference type="GO" id="GO:0016791">
    <property type="term" value="F:phosphatase activity"/>
    <property type="evidence" value="ECO:0007669"/>
    <property type="project" value="UniProtKB-ARBA"/>
</dbReference>
<accession>K1KXE9</accession>
<gene>
    <name evidence="1" type="primary">yidA_2</name>
    <name evidence="1" type="ORF">B857_02694</name>
</gene>
<dbReference type="SFLD" id="SFLDG01144">
    <property type="entry name" value="C2.B.4:_PGP_Like"/>
    <property type="match status" value="1"/>
</dbReference>
<reference evidence="1 2" key="1">
    <citation type="journal article" date="2012" name="J. Bacteriol.">
        <title>Draft Genome Sequence of Bacillus isronensis Strain B3W22, Isolated from the Upper Atmosphere.</title>
        <authorList>
            <person name="Shivaji S."/>
            <person name="Ara S."/>
            <person name="Singh S.K."/>
            <person name="Bandi S."/>
            <person name="Singh A."/>
            <person name="Pinnaka A.K."/>
        </authorList>
    </citation>
    <scope>NUCLEOTIDE SEQUENCE [LARGE SCALE GENOMIC DNA]</scope>
    <source>
        <strain evidence="1 2">B3W22</strain>
    </source>
</reference>
<name>K1KXE9_9BACL</name>
<evidence type="ECO:0000313" key="1">
    <source>
        <dbReference type="EMBL" id="EKB44592.1"/>
    </source>
</evidence>
<sequence length="257" mass="29178">MKHKIIFFDVDGTITSYKDGTISQSTITAIKKLLDHGFKVVAATGRPLSMCNELVEIGIDTFITANGAYVTHQGSCIHKIVIPNETTRLFSKFAFEQQNALTYYSDTLHMNEVQSPKIQQALYETLRLQEFPPINVEAHLNEIYLLCLFADDVEIEKYKNQFPTIHFKRWHPYIVNVLEEDVSKSVAIKKLLDYFGLKKEEAIAFGDGENDIDMLELVDLGIAMGNANEKLKSTANFVTKDSSEDGIEWALKKYELI</sequence>
<dbReference type="InterPro" id="IPR000150">
    <property type="entry name" value="Cof"/>
</dbReference>
<organism evidence="1 2">
    <name type="scientific">Solibacillus isronensis B3W22</name>
    <dbReference type="NCBI Taxonomy" id="1224748"/>
    <lineage>
        <taxon>Bacteria</taxon>
        <taxon>Bacillati</taxon>
        <taxon>Bacillota</taxon>
        <taxon>Bacilli</taxon>
        <taxon>Bacillales</taxon>
        <taxon>Caryophanaceae</taxon>
        <taxon>Solibacillus</taxon>
    </lineage>
</organism>